<protein>
    <recommendedName>
        <fullName evidence="12">LHY</fullName>
    </recommendedName>
</protein>
<dbReference type="PROSITE" id="PS51294">
    <property type="entry name" value="HTH_MYB"/>
    <property type="match status" value="1"/>
</dbReference>
<comment type="subcellular location">
    <subcellularLocation>
        <location evidence="1">Nucleus</location>
    </subcellularLocation>
</comment>
<evidence type="ECO:0000313" key="10">
    <source>
        <dbReference type="EMBL" id="KAH7440027.1"/>
    </source>
</evidence>
<feature type="region of interest" description="Disordered" evidence="6">
    <location>
        <begin position="588"/>
        <end position="611"/>
    </location>
</feature>
<reference evidence="10" key="1">
    <citation type="submission" date="2021-08" db="EMBL/GenBank/DDBJ databases">
        <title>WGS assembly of Ceratopteris richardii.</title>
        <authorList>
            <person name="Marchant D.B."/>
            <person name="Chen G."/>
            <person name="Jenkins J."/>
            <person name="Shu S."/>
            <person name="Leebens-Mack J."/>
            <person name="Grimwood J."/>
            <person name="Schmutz J."/>
            <person name="Soltis P."/>
            <person name="Soltis D."/>
            <person name="Chen Z.-H."/>
        </authorList>
    </citation>
    <scope>NUCLEOTIDE SEQUENCE</scope>
    <source>
        <strain evidence="10">Whitten #5841</strain>
        <tissue evidence="10">Leaf</tissue>
    </source>
</reference>
<dbReference type="Gene3D" id="1.10.10.60">
    <property type="entry name" value="Homeodomain-like"/>
    <property type="match status" value="1"/>
</dbReference>
<comment type="caution">
    <text evidence="10">The sequence shown here is derived from an EMBL/GenBank/DDBJ whole genome shotgun (WGS) entry which is preliminary data.</text>
</comment>
<dbReference type="NCBIfam" id="TIGR01557">
    <property type="entry name" value="myb_SHAQKYF"/>
    <property type="match status" value="1"/>
</dbReference>
<dbReference type="PANTHER" id="PTHR12802">
    <property type="entry name" value="SWI/SNF COMPLEX-RELATED"/>
    <property type="match status" value="1"/>
</dbReference>
<dbReference type="OMA" id="CHENESW"/>
<proteinExistence type="predicted"/>
<keyword evidence="4" id="KW-0804">Transcription</keyword>
<evidence type="ECO:0008006" key="12">
    <source>
        <dbReference type="Google" id="ProtNLM"/>
    </source>
</evidence>
<dbReference type="PROSITE" id="PS50090">
    <property type="entry name" value="MYB_LIKE"/>
    <property type="match status" value="1"/>
</dbReference>
<dbReference type="InterPro" id="IPR017930">
    <property type="entry name" value="Myb_dom"/>
</dbReference>
<accession>A0A8T2UV44</accession>
<evidence type="ECO:0000256" key="4">
    <source>
        <dbReference type="ARBA" id="ARBA00023163"/>
    </source>
</evidence>
<dbReference type="InterPro" id="IPR006447">
    <property type="entry name" value="Myb_dom_plants"/>
</dbReference>
<feature type="region of interest" description="Disordered" evidence="6">
    <location>
        <begin position="120"/>
        <end position="156"/>
    </location>
</feature>
<dbReference type="Proteomes" id="UP000825935">
    <property type="component" value="Chromosome 4"/>
</dbReference>
<dbReference type="Pfam" id="PF00249">
    <property type="entry name" value="Myb_DNA-binding"/>
    <property type="match status" value="1"/>
</dbReference>
<gene>
    <name evidence="10" type="ORF">KP509_04G087900</name>
</gene>
<dbReference type="EMBL" id="CM035409">
    <property type="protein sequence ID" value="KAH7440027.1"/>
    <property type="molecule type" value="Genomic_DNA"/>
</dbReference>
<dbReference type="InterPro" id="IPR001005">
    <property type="entry name" value="SANT/Myb"/>
</dbReference>
<dbReference type="SUPFAM" id="SSF46689">
    <property type="entry name" value="Homeodomain-like"/>
    <property type="match status" value="1"/>
</dbReference>
<evidence type="ECO:0000256" key="1">
    <source>
        <dbReference type="ARBA" id="ARBA00004123"/>
    </source>
</evidence>
<evidence type="ECO:0000256" key="5">
    <source>
        <dbReference type="ARBA" id="ARBA00023242"/>
    </source>
</evidence>
<evidence type="ECO:0000259" key="8">
    <source>
        <dbReference type="PROSITE" id="PS51293"/>
    </source>
</evidence>
<evidence type="ECO:0000259" key="7">
    <source>
        <dbReference type="PROSITE" id="PS50090"/>
    </source>
</evidence>
<feature type="domain" description="HTH myb-type" evidence="9">
    <location>
        <begin position="60"/>
        <end position="114"/>
    </location>
</feature>
<dbReference type="GO" id="GO:0003677">
    <property type="term" value="F:DNA binding"/>
    <property type="evidence" value="ECO:0007669"/>
    <property type="project" value="UniProtKB-KW"/>
</dbReference>
<dbReference type="PANTHER" id="PTHR12802:SF155">
    <property type="entry name" value="DEUBIQUITINASE MYSM1"/>
    <property type="match status" value="1"/>
</dbReference>
<feature type="region of interest" description="Disordered" evidence="6">
    <location>
        <begin position="496"/>
        <end position="515"/>
    </location>
</feature>
<name>A0A8T2UV44_CERRI</name>
<keyword evidence="2" id="KW-0805">Transcription regulation</keyword>
<dbReference type="InterPro" id="IPR017884">
    <property type="entry name" value="SANT_dom"/>
</dbReference>
<feature type="domain" description="SANT" evidence="8">
    <location>
        <begin position="63"/>
        <end position="114"/>
    </location>
</feature>
<dbReference type="OrthoDB" id="118550at2759"/>
<dbReference type="AlphaFoldDB" id="A0A8T2UV44"/>
<dbReference type="SMART" id="SM00717">
    <property type="entry name" value="SANT"/>
    <property type="match status" value="1"/>
</dbReference>
<dbReference type="FunFam" id="1.10.10.60:FF:000023">
    <property type="entry name" value="protein REVEILLE 6 isoform X1"/>
    <property type="match status" value="1"/>
</dbReference>
<keyword evidence="5" id="KW-0539">Nucleus</keyword>
<organism evidence="10 11">
    <name type="scientific">Ceratopteris richardii</name>
    <name type="common">Triangle waterfern</name>
    <dbReference type="NCBI Taxonomy" id="49495"/>
    <lineage>
        <taxon>Eukaryota</taxon>
        <taxon>Viridiplantae</taxon>
        <taxon>Streptophyta</taxon>
        <taxon>Embryophyta</taxon>
        <taxon>Tracheophyta</taxon>
        <taxon>Polypodiopsida</taxon>
        <taxon>Polypodiidae</taxon>
        <taxon>Polypodiales</taxon>
        <taxon>Pteridineae</taxon>
        <taxon>Pteridaceae</taxon>
        <taxon>Parkerioideae</taxon>
        <taxon>Ceratopteris</taxon>
    </lineage>
</organism>
<dbReference type="InterPro" id="IPR009057">
    <property type="entry name" value="Homeodomain-like_sf"/>
</dbReference>
<evidence type="ECO:0000313" key="11">
    <source>
        <dbReference type="Proteomes" id="UP000825935"/>
    </source>
</evidence>
<keyword evidence="3" id="KW-0238">DNA-binding</keyword>
<evidence type="ECO:0000259" key="9">
    <source>
        <dbReference type="PROSITE" id="PS51294"/>
    </source>
</evidence>
<keyword evidence="11" id="KW-1185">Reference proteome</keyword>
<evidence type="ECO:0000256" key="6">
    <source>
        <dbReference type="SAM" id="MobiDB-lite"/>
    </source>
</evidence>
<feature type="domain" description="Myb-like" evidence="7">
    <location>
        <begin position="60"/>
        <end position="110"/>
    </location>
</feature>
<dbReference type="CDD" id="cd00167">
    <property type="entry name" value="SANT"/>
    <property type="match status" value="1"/>
</dbReference>
<dbReference type="PROSITE" id="PS51293">
    <property type="entry name" value="SANT"/>
    <property type="match status" value="1"/>
</dbReference>
<feature type="compositionally biased region" description="Basic residues" evidence="6">
    <location>
        <begin position="135"/>
        <end position="145"/>
    </location>
</feature>
<sequence>MSAAPEIINPQNVADIEKSWKAIPFFEKQTGTGCNFNKLSNGDVSSSNDEFGTKVRKPYTITKQRERWTESEHEKFLEALKLYGRAWRRIEEYIGTKTAVQIRSHAQKFFCKLEREASTGSSDGKALDIVIPPPRPKKKPKHPYPKKAGNSMCNPEDESKEISLMSFPEQTAANNIEGFQSGSLNCMNQGQGLSAEDFGQRPASDGHFITSQGSVKIFGKTVPVLQIDNQVSHKNASKEESFRKDNVAILKKSHVGGWMENSCCLSEVHPHLDGDGPSPGAFRSGDTDPSLEQTSGYEFAVSDAGAVDIPTKNEACKDTSITSLTNTQNSDSAVGRKVTDVTHMQFYRDMNSEIQKWMDNIIHSQSKISFPSISANAIADGASNPLSYWQFMQASAVQYAACTAAMAAAAAAGWKASNPGGIESSSHMNCKTAETAMPSTPSALWSFRGFIPAMYFPPVGVLSQGEKILTALENEKERDLLERTLALGDQSNEYSNLTKESDAKKSNIKTYDENGSNDQTKVNFTMQINKELEGSCLTETHVSLKGLPDSESLQIQNMANTIISGKHVNNTDTITVFKAPHNTYSSCDEFDERNSKEEGSSSGSNTPRCQSTEFDMMTTVEAAKGDGYHFSEDHAESCNEVFQNPVVQCTTNSMINLLPKLRLKCTEKSRKHVRRDIRYHGNVTLKRLKSSAHEGEQRKEVSEEGRKAFQALFSSKLLPQTFRNASADTPVKDTDRSCEFNEVREEIYIDITAKLSKGYRGCQVSKVVSIVQLIFEWTMVFQACLVQLARSSNSNSFKVSSSSGFVPYRRPS</sequence>
<feature type="region of interest" description="Disordered" evidence="6">
    <location>
        <begin position="270"/>
        <end position="293"/>
    </location>
</feature>
<dbReference type="GO" id="GO:0010468">
    <property type="term" value="P:regulation of gene expression"/>
    <property type="evidence" value="ECO:0007669"/>
    <property type="project" value="UniProtKB-ARBA"/>
</dbReference>
<evidence type="ECO:0000256" key="2">
    <source>
        <dbReference type="ARBA" id="ARBA00023015"/>
    </source>
</evidence>
<evidence type="ECO:0000256" key="3">
    <source>
        <dbReference type="ARBA" id="ARBA00023125"/>
    </source>
</evidence>
<dbReference type="GO" id="GO:0005634">
    <property type="term" value="C:nucleus"/>
    <property type="evidence" value="ECO:0007669"/>
    <property type="project" value="UniProtKB-SubCell"/>
</dbReference>